<dbReference type="PANTHER" id="PTHR10846:SF8">
    <property type="entry name" value="INNER MEMBRANE PROTEIN YRBG"/>
    <property type="match status" value="1"/>
</dbReference>
<sequence length="427" mass="44512">MANGDLVVYNLAAFVCALFVLDYGADQFVDHTAIVAKRTGVPQTLIALLTAGAEWEELAVVVFCIIRHRPSLALGNIVGSAISNILGAFSLGLIFFGQQDGSTSFDRTTKLYTVLQLAITVLASGLLLSGQNSKQKLTGAVLIGVFAIYVISVLLAIRLGYSAAVKTSHDKSSNASEAGDETTEGAEASDISPFGRAYGTFTSRDEATENLDVERPPKFTGNPLRPSSFSPSPRSGSLDDNRRLSSQIASHNAAGPLLSGSSGSSMSDMSEHSLLYHLACLVAGFVALTLSAFVLSHSSSTLATELGLSDVLFGIVILSIATTLPEKLVSIISGARGHGGILVASAAGSNIFLLTLCMGVVMVSVNGDLQHLVSEIEVGLMLASSLLMTAVVCMGSISARFVGAVMLGAYVAFIALEFTLLRRPGLT</sequence>
<feature type="domain" description="Sodium/calcium exchanger membrane region" evidence="10">
    <location>
        <begin position="278"/>
        <end position="416"/>
    </location>
</feature>
<keyword evidence="6 8" id="KW-0472">Membrane</keyword>
<dbReference type="InterPro" id="IPR004481">
    <property type="entry name" value="K/Na/Ca-exchanger"/>
</dbReference>
<evidence type="ECO:0000256" key="6">
    <source>
        <dbReference type="ARBA" id="ARBA00023136"/>
    </source>
</evidence>
<dbReference type="InterPro" id="IPR044880">
    <property type="entry name" value="NCX_ion-bd_dom_sf"/>
</dbReference>
<feature type="signal peptide" evidence="9">
    <location>
        <begin position="1"/>
        <end position="17"/>
    </location>
</feature>
<evidence type="ECO:0000256" key="1">
    <source>
        <dbReference type="ARBA" id="ARBA00004141"/>
    </source>
</evidence>
<evidence type="ECO:0000256" key="2">
    <source>
        <dbReference type="ARBA" id="ARBA00005364"/>
    </source>
</evidence>
<evidence type="ECO:0000256" key="5">
    <source>
        <dbReference type="ARBA" id="ARBA00022989"/>
    </source>
</evidence>
<reference evidence="11" key="1">
    <citation type="submission" date="2023-08" db="EMBL/GenBank/DDBJ databases">
        <title>Black Yeasts Isolated from many extreme environments.</title>
        <authorList>
            <person name="Coleine C."/>
            <person name="Stajich J.E."/>
            <person name="Selbmann L."/>
        </authorList>
    </citation>
    <scope>NUCLEOTIDE SEQUENCE</scope>
    <source>
        <strain evidence="11">CCFEE 5810</strain>
    </source>
</reference>
<gene>
    <name evidence="11" type="ORF">LTR97_007844</name>
</gene>
<feature type="transmembrane region" description="Helical" evidence="8">
    <location>
        <begin position="378"/>
        <end position="397"/>
    </location>
</feature>
<dbReference type="PANTHER" id="PTHR10846">
    <property type="entry name" value="SODIUM/POTASSIUM/CALCIUM EXCHANGER"/>
    <property type="match status" value="1"/>
</dbReference>
<feature type="transmembrane region" description="Helical" evidence="8">
    <location>
        <begin position="403"/>
        <end position="421"/>
    </location>
</feature>
<keyword evidence="9" id="KW-0732">Signal</keyword>
<dbReference type="GO" id="GO:0005886">
    <property type="term" value="C:plasma membrane"/>
    <property type="evidence" value="ECO:0007669"/>
    <property type="project" value="TreeGrafter"/>
</dbReference>
<dbReference type="EMBL" id="JAVRQU010000012">
    <property type="protein sequence ID" value="KAK5696541.1"/>
    <property type="molecule type" value="Genomic_DNA"/>
</dbReference>
<feature type="transmembrane region" description="Helical" evidence="8">
    <location>
        <begin position="274"/>
        <end position="295"/>
    </location>
</feature>
<dbReference type="GO" id="GO:0008273">
    <property type="term" value="F:calcium, potassium:sodium antiporter activity"/>
    <property type="evidence" value="ECO:0007669"/>
    <property type="project" value="TreeGrafter"/>
</dbReference>
<proteinExistence type="inferred from homology"/>
<keyword evidence="3" id="KW-0813">Transport</keyword>
<organism evidence="11 12">
    <name type="scientific">Elasticomyces elasticus</name>
    <dbReference type="NCBI Taxonomy" id="574655"/>
    <lineage>
        <taxon>Eukaryota</taxon>
        <taxon>Fungi</taxon>
        <taxon>Dikarya</taxon>
        <taxon>Ascomycota</taxon>
        <taxon>Pezizomycotina</taxon>
        <taxon>Dothideomycetes</taxon>
        <taxon>Dothideomycetidae</taxon>
        <taxon>Mycosphaerellales</taxon>
        <taxon>Teratosphaeriaceae</taxon>
        <taxon>Elasticomyces</taxon>
    </lineage>
</organism>
<feature type="transmembrane region" description="Helical" evidence="8">
    <location>
        <begin position="341"/>
        <end position="366"/>
    </location>
</feature>
<feature type="transmembrane region" description="Helical" evidence="8">
    <location>
        <begin position="7"/>
        <end position="25"/>
    </location>
</feature>
<feature type="compositionally biased region" description="Basic and acidic residues" evidence="7">
    <location>
        <begin position="203"/>
        <end position="217"/>
    </location>
</feature>
<dbReference type="GO" id="GO:0006874">
    <property type="term" value="P:intracellular calcium ion homeostasis"/>
    <property type="evidence" value="ECO:0007669"/>
    <property type="project" value="TreeGrafter"/>
</dbReference>
<evidence type="ECO:0000256" key="8">
    <source>
        <dbReference type="SAM" id="Phobius"/>
    </source>
</evidence>
<feature type="chain" id="PRO_5042924500" description="Sodium/calcium exchanger membrane region domain-containing protein" evidence="9">
    <location>
        <begin position="18"/>
        <end position="427"/>
    </location>
</feature>
<protein>
    <recommendedName>
        <fullName evidence="10">Sodium/calcium exchanger membrane region domain-containing protein</fullName>
    </recommendedName>
</protein>
<comment type="caution">
    <text evidence="11">The sequence shown here is derived from an EMBL/GenBank/DDBJ whole genome shotgun (WGS) entry which is preliminary data.</text>
</comment>
<evidence type="ECO:0000256" key="9">
    <source>
        <dbReference type="SAM" id="SignalP"/>
    </source>
</evidence>
<evidence type="ECO:0000259" key="10">
    <source>
        <dbReference type="Pfam" id="PF01699"/>
    </source>
</evidence>
<dbReference type="Proteomes" id="UP001310594">
    <property type="component" value="Unassembled WGS sequence"/>
</dbReference>
<evidence type="ECO:0000313" key="12">
    <source>
        <dbReference type="Proteomes" id="UP001310594"/>
    </source>
</evidence>
<dbReference type="InterPro" id="IPR004837">
    <property type="entry name" value="NaCa_Exmemb"/>
</dbReference>
<evidence type="ECO:0000256" key="7">
    <source>
        <dbReference type="SAM" id="MobiDB-lite"/>
    </source>
</evidence>
<dbReference type="Pfam" id="PF01699">
    <property type="entry name" value="Na_Ca_ex"/>
    <property type="match status" value="2"/>
</dbReference>
<name>A0AAN7W7L7_9PEZI</name>
<comment type="subcellular location">
    <subcellularLocation>
        <location evidence="1">Membrane</location>
        <topology evidence="1">Multi-pass membrane protein</topology>
    </subcellularLocation>
</comment>
<dbReference type="AlphaFoldDB" id="A0AAN7W7L7"/>
<evidence type="ECO:0000256" key="4">
    <source>
        <dbReference type="ARBA" id="ARBA00022692"/>
    </source>
</evidence>
<feature type="transmembrane region" description="Helical" evidence="8">
    <location>
        <begin position="140"/>
        <end position="161"/>
    </location>
</feature>
<keyword evidence="3" id="KW-0050">Antiport</keyword>
<dbReference type="GO" id="GO:0005262">
    <property type="term" value="F:calcium channel activity"/>
    <property type="evidence" value="ECO:0007669"/>
    <property type="project" value="TreeGrafter"/>
</dbReference>
<evidence type="ECO:0000313" key="11">
    <source>
        <dbReference type="EMBL" id="KAK5696541.1"/>
    </source>
</evidence>
<accession>A0AAN7W7L7</accession>
<keyword evidence="4 8" id="KW-0812">Transmembrane</keyword>
<comment type="similarity">
    <text evidence="2">Belongs to the Ca(2+):cation antiporter (CaCA) (TC 2.A.19) family. SLC24A subfamily.</text>
</comment>
<feature type="region of interest" description="Disordered" evidence="7">
    <location>
        <begin position="170"/>
        <end position="241"/>
    </location>
</feature>
<dbReference type="Gene3D" id="1.20.1420.30">
    <property type="entry name" value="NCX, central ion-binding region"/>
    <property type="match status" value="2"/>
</dbReference>
<feature type="transmembrane region" description="Helical" evidence="8">
    <location>
        <begin position="73"/>
        <end position="97"/>
    </location>
</feature>
<keyword evidence="5 8" id="KW-1133">Transmembrane helix</keyword>
<feature type="compositionally biased region" description="Low complexity" evidence="7">
    <location>
        <begin position="223"/>
        <end position="236"/>
    </location>
</feature>
<evidence type="ECO:0000256" key="3">
    <source>
        <dbReference type="ARBA" id="ARBA00022449"/>
    </source>
</evidence>
<feature type="transmembrane region" description="Helical" evidence="8">
    <location>
        <begin position="45"/>
        <end position="66"/>
    </location>
</feature>
<feature type="domain" description="Sodium/calcium exchanger membrane region" evidence="10">
    <location>
        <begin position="11"/>
        <end position="153"/>
    </location>
</feature>